<organism evidence="2 3">
    <name type="scientific">Patagioenas fasciata monilis</name>
    <dbReference type="NCBI Taxonomy" id="372326"/>
    <lineage>
        <taxon>Eukaryota</taxon>
        <taxon>Metazoa</taxon>
        <taxon>Chordata</taxon>
        <taxon>Craniata</taxon>
        <taxon>Vertebrata</taxon>
        <taxon>Euteleostomi</taxon>
        <taxon>Archelosauria</taxon>
        <taxon>Archosauria</taxon>
        <taxon>Dinosauria</taxon>
        <taxon>Saurischia</taxon>
        <taxon>Theropoda</taxon>
        <taxon>Coelurosauria</taxon>
        <taxon>Aves</taxon>
        <taxon>Neognathae</taxon>
        <taxon>Neoaves</taxon>
        <taxon>Columbimorphae</taxon>
        <taxon>Columbiformes</taxon>
        <taxon>Columbidae</taxon>
        <taxon>Patagioenas</taxon>
    </lineage>
</organism>
<dbReference type="Proteomes" id="UP000190648">
    <property type="component" value="Unassembled WGS sequence"/>
</dbReference>
<sequence length="119" mass="13474">MDGKRAGQSPTSCLGKDQDTKEQPGQEEEEDGAPGTGQQPQEPEEQLLRKDTLERTRSNAEITSMVKELTAKEEEQEICKGCSWHFKGHSWMPQAPGMETRLCPALYLPRQATQQRRPY</sequence>
<evidence type="ECO:0000313" key="2">
    <source>
        <dbReference type="EMBL" id="OPJ88747.1"/>
    </source>
</evidence>
<gene>
    <name evidence="2" type="primary">QRICH2</name>
    <name evidence="2" type="ORF">AV530_003218</name>
</gene>
<dbReference type="OrthoDB" id="5981048at2759"/>
<dbReference type="AlphaFoldDB" id="A0A1V4KXK9"/>
<evidence type="ECO:0000256" key="1">
    <source>
        <dbReference type="SAM" id="MobiDB-lite"/>
    </source>
</evidence>
<reference evidence="2 3" key="1">
    <citation type="submission" date="2016-02" db="EMBL/GenBank/DDBJ databases">
        <title>Band-tailed pigeon sequencing and assembly.</title>
        <authorList>
            <person name="Soares A.E."/>
            <person name="Novak B.J."/>
            <person name="Rice E.S."/>
            <person name="O'Connell B."/>
            <person name="Chang D."/>
            <person name="Weber S."/>
            <person name="Shapiro B."/>
        </authorList>
    </citation>
    <scope>NUCLEOTIDE SEQUENCE [LARGE SCALE GENOMIC DNA]</scope>
    <source>
        <strain evidence="2">BTP2013</strain>
        <tissue evidence="2">Blood</tissue>
    </source>
</reference>
<feature type="compositionally biased region" description="Basic and acidic residues" evidence="1">
    <location>
        <begin position="46"/>
        <end position="58"/>
    </location>
</feature>
<dbReference type="EMBL" id="LSYS01001520">
    <property type="protein sequence ID" value="OPJ88747.1"/>
    <property type="molecule type" value="Genomic_DNA"/>
</dbReference>
<accession>A0A1V4KXK9</accession>
<proteinExistence type="predicted"/>
<keyword evidence="3" id="KW-1185">Reference proteome</keyword>
<evidence type="ECO:0000313" key="3">
    <source>
        <dbReference type="Proteomes" id="UP000190648"/>
    </source>
</evidence>
<comment type="caution">
    <text evidence="2">The sequence shown here is derived from an EMBL/GenBank/DDBJ whole genome shotgun (WGS) entry which is preliminary data.</text>
</comment>
<name>A0A1V4KXK9_PATFA</name>
<protein>
    <submittedName>
        <fullName evidence="2">Glutamine-rich protein 2 isoform A</fullName>
    </submittedName>
</protein>
<feature type="region of interest" description="Disordered" evidence="1">
    <location>
        <begin position="1"/>
        <end position="62"/>
    </location>
</feature>